<reference evidence="1" key="2">
    <citation type="journal article" date="2015" name="Fish Shellfish Immunol.">
        <title>Early steps in the European eel (Anguilla anguilla)-Vibrio vulnificus interaction in the gills: Role of the RtxA13 toxin.</title>
        <authorList>
            <person name="Callol A."/>
            <person name="Pajuelo D."/>
            <person name="Ebbesson L."/>
            <person name="Teles M."/>
            <person name="MacKenzie S."/>
            <person name="Amaro C."/>
        </authorList>
    </citation>
    <scope>NUCLEOTIDE SEQUENCE</scope>
</reference>
<reference evidence="1" key="1">
    <citation type="submission" date="2014-11" db="EMBL/GenBank/DDBJ databases">
        <authorList>
            <person name="Amaro Gonzalez C."/>
        </authorList>
    </citation>
    <scope>NUCLEOTIDE SEQUENCE</scope>
</reference>
<name>A0A0E9XKI3_ANGAN</name>
<dbReference type="EMBL" id="GBXM01005393">
    <property type="protein sequence ID" value="JAI03185.1"/>
    <property type="molecule type" value="Transcribed_RNA"/>
</dbReference>
<dbReference type="AlphaFoldDB" id="A0A0E9XKI3"/>
<protein>
    <submittedName>
        <fullName evidence="1">Uncharacterized protein</fullName>
    </submittedName>
</protein>
<accession>A0A0E9XKI3</accession>
<evidence type="ECO:0000313" key="1">
    <source>
        <dbReference type="EMBL" id="JAI03185.1"/>
    </source>
</evidence>
<sequence length="51" mass="5963">MLLARPTFYTEYATGSLFFYFRESKPHSLNSQPPGLPTLRCLDTEDQKCQY</sequence>
<proteinExistence type="predicted"/>
<organism evidence="1">
    <name type="scientific">Anguilla anguilla</name>
    <name type="common">European freshwater eel</name>
    <name type="synonym">Muraena anguilla</name>
    <dbReference type="NCBI Taxonomy" id="7936"/>
    <lineage>
        <taxon>Eukaryota</taxon>
        <taxon>Metazoa</taxon>
        <taxon>Chordata</taxon>
        <taxon>Craniata</taxon>
        <taxon>Vertebrata</taxon>
        <taxon>Euteleostomi</taxon>
        <taxon>Actinopterygii</taxon>
        <taxon>Neopterygii</taxon>
        <taxon>Teleostei</taxon>
        <taxon>Anguilliformes</taxon>
        <taxon>Anguillidae</taxon>
        <taxon>Anguilla</taxon>
    </lineage>
</organism>